<dbReference type="RefSeq" id="WP_165007982.1">
    <property type="nucleotide sequence ID" value="NZ_CP064954.1"/>
</dbReference>
<dbReference type="CDD" id="cd02440">
    <property type="entry name" value="AdoMet_MTases"/>
    <property type="match status" value="1"/>
</dbReference>
<dbReference type="InterPro" id="IPR029063">
    <property type="entry name" value="SAM-dependent_MTases_sf"/>
</dbReference>
<proteinExistence type="inferred from homology"/>
<dbReference type="AlphaFoldDB" id="A0A7T0KG34"/>
<evidence type="ECO:0000313" key="7">
    <source>
        <dbReference type="Proteomes" id="UP000594681"/>
    </source>
</evidence>
<feature type="domain" description="Methyltransferase type 11" evidence="5">
    <location>
        <begin position="63"/>
        <end position="149"/>
    </location>
</feature>
<dbReference type="EMBL" id="CP064954">
    <property type="protein sequence ID" value="QPK80153.1"/>
    <property type="molecule type" value="Genomic_DNA"/>
</dbReference>
<evidence type="ECO:0000256" key="2">
    <source>
        <dbReference type="ARBA" id="ARBA00022603"/>
    </source>
</evidence>
<comment type="similarity">
    <text evidence="1">Belongs to the methyltransferase superfamily.</text>
</comment>
<evidence type="ECO:0000313" key="6">
    <source>
        <dbReference type="EMBL" id="QPK80153.1"/>
    </source>
</evidence>
<dbReference type="InterPro" id="IPR051052">
    <property type="entry name" value="Diverse_substrate_MTase"/>
</dbReference>
<evidence type="ECO:0000256" key="1">
    <source>
        <dbReference type="ARBA" id="ARBA00008361"/>
    </source>
</evidence>
<dbReference type="Proteomes" id="UP000594681">
    <property type="component" value="Chromosome"/>
</dbReference>
<organism evidence="6 7">
    <name type="scientific">Corynebacterium lizhenjunii</name>
    <dbReference type="NCBI Taxonomy" id="2709394"/>
    <lineage>
        <taxon>Bacteria</taxon>
        <taxon>Bacillati</taxon>
        <taxon>Actinomycetota</taxon>
        <taxon>Actinomycetes</taxon>
        <taxon>Mycobacteriales</taxon>
        <taxon>Corynebacteriaceae</taxon>
        <taxon>Corynebacterium</taxon>
    </lineage>
</organism>
<dbReference type="SUPFAM" id="SSF53335">
    <property type="entry name" value="S-adenosyl-L-methionine-dependent methyltransferases"/>
    <property type="match status" value="1"/>
</dbReference>
<dbReference type="KEGG" id="cliz:G7Y31_05600"/>
<dbReference type="GO" id="GO:0032259">
    <property type="term" value="P:methylation"/>
    <property type="evidence" value="ECO:0007669"/>
    <property type="project" value="UniProtKB-KW"/>
</dbReference>
<evidence type="ECO:0000256" key="4">
    <source>
        <dbReference type="SAM" id="MobiDB-lite"/>
    </source>
</evidence>
<dbReference type="InterPro" id="IPR013216">
    <property type="entry name" value="Methyltransf_11"/>
</dbReference>
<keyword evidence="2 6" id="KW-0489">Methyltransferase</keyword>
<evidence type="ECO:0000259" key="5">
    <source>
        <dbReference type="Pfam" id="PF08241"/>
    </source>
</evidence>
<accession>A0A7T0KG34</accession>
<dbReference type="Gene3D" id="3.40.50.150">
    <property type="entry name" value="Vaccinia Virus protein VP39"/>
    <property type="match status" value="1"/>
</dbReference>
<reference evidence="6 7" key="1">
    <citation type="submission" date="2020-11" db="EMBL/GenBank/DDBJ databases">
        <title>Corynebacterium sp. ZJ-599.</title>
        <authorList>
            <person name="Zhou J."/>
        </authorList>
    </citation>
    <scope>NUCLEOTIDE SEQUENCE [LARGE SCALE GENOMIC DNA]</scope>
    <source>
        <strain evidence="6 7">ZJ-599</strain>
    </source>
</reference>
<gene>
    <name evidence="6" type="ORF">G7Y31_05600</name>
</gene>
<keyword evidence="3 6" id="KW-0808">Transferase</keyword>
<dbReference type="GO" id="GO:0008757">
    <property type="term" value="F:S-adenosylmethionine-dependent methyltransferase activity"/>
    <property type="evidence" value="ECO:0007669"/>
    <property type="project" value="InterPro"/>
</dbReference>
<sequence>MSLPANYPAYRRPSRRQEPRFSTPSQRLAGAAAFEQGADEYDDIRPGYPLEVADLLRGAQRVVDIGAGTGKFTRTVHAPQVLALDPSQQMCRQLRESVDAPVWQATAEATGLADNSVDAATCAQAWHWVDVEAACTELDRIIRPGGHVLLVWNTIDVEAAPWVLRLSRIMHSGDVHARGFVPRIAGPWRGHRELRLQWEHQLTPPQLHSLMHTRAYWLRNGSSVRQRMTQNLDWYLYEHLGHSPDEELAIPYRTDAFLLARE</sequence>
<feature type="region of interest" description="Disordered" evidence="4">
    <location>
        <begin position="1"/>
        <end position="26"/>
    </location>
</feature>
<name>A0A7T0KG34_9CORY</name>
<protein>
    <submittedName>
        <fullName evidence="6">Class I SAM-dependent methyltransferase</fullName>
    </submittedName>
</protein>
<keyword evidence="7" id="KW-1185">Reference proteome</keyword>
<dbReference type="Pfam" id="PF08241">
    <property type="entry name" value="Methyltransf_11"/>
    <property type="match status" value="1"/>
</dbReference>
<dbReference type="PANTHER" id="PTHR44942:SF4">
    <property type="entry name" value="METHYLTRANSFERASE TYPE 11 DOMAIN-CONTAINING PROTEIN"/>
    <property type="match status" value="1"/>
</dbReference>
<dbReference type="PANTHER" id="PTHR44942">
    <property type="entry name" value="METHYLTRANSF_11 DOMAIN-CONTAINING PROTEIN"/>
    <property type="match status" value="1"/>
</dbReference>
<evidence type="ECO:0000256" key="3">
    <source>
        <dbReference type="ARBA" id="ARBA00022679"/>
    </source>
</evidence>